<protein>
    <submittedName>
        <fullName evidence="2">Uncharacterized protein</fullName>
    </submittedName>
</protein>
<dbReference type="AlphaFoldDB" id="A0A011MK90"/>
<comment type="caution">
    <text evidence="2">The sequence shown here is derived from an EMBL/GenBank/DDBJ whole genome shotgun (WGS) entry which is preliminary data.</text>
</comment>
<accession>A0A011MK90</accession>
<reference evidence="2 3" key="1">
    <citation type="submission" date="2014-02" db="EMBL/GenBank/DDBJ databases">
        <title>Expanding our view of genomic diversity in Candidatus Accumulibacter clades.</title>
        <authorList>
            <person name="Skennerton C.T."/>
            <person name="Barr J.J."/>
            <person name="Slater F.R."/>
            <person name="Bond P.L."/>
            <person name="Tyson G.W."/>
        </authorList>
    </citation>
    <scope>NUCLEOTIDE SEQUENCE [LARGE SCALE GENOMIC DNA]</scope>
    <source>
        <strain evidence="3">BA-92</strain>
    </source>
</reference>
<dbReference type="Proteomes" id="UP000021816">
    <property type="component" value="Unassembled WGS sequence"/>
</dbReference>
<gene>
    <name evidence="2" type="ORF">AW10_04298</name>
</gene>
<organism evidence="2 3">
    <name type="scientific">Candidatus Accumulibacter appositus</name>
    <dbReference type="NCBI Taxonomy" id="1454003"/>
    <lineage>
        <taxon>Bacteria</taxon>
        <taxon>Pseudomonadati</taxon>
        <taxon>Pseudomonadota</taxon>
        <taxon>Betaproteobacteria</taxon>
        <taxon>Candidatus Accumulibacter</taxon>
    </lineage>
</organism>
<evidence type="ECO:0000256" key="1">
    <source>
        <dbReference type="SAM" id="MobiDB-lite"/>
    </source>
</evidence>
<feature type="region of interest" description="Disordered" evidence="1">
    <location>
        <begin position="1"/>
        <end position="22"/>
    </location>
</feature>
<proteinExistence type="predicted"/>
<sequence length="95" mass="9874">MKSMTLAEISSSTVRERSRVSGPSSLHVVFFCVPSLDLHQMTGRGGVRQVAVFGSTAPGTSGRPVIGVFLHGGAIPCTSGVLLISTKLTPCMASR</sequence>
<dbReference type="EMBL" id="JEMX01000218">
    <property type="protein sequence ID" value="EXI70398.1"/>
    <property type="molecule type" value="Genomic_DNA"/>
</dbReference>
<evidence type="ECO:0000313" key="3">
    <source>
        <dbReference type="Proteomes" id="UP000021816"/>
    </source>
</evidence>
<evidence type="ECO:0000313" key="2">
    <source>
        <dbReference type="EMBL" id="EXI70398.1"/>
    </source>
</evidence>
<name>A0A011MK90_9PROT</name>